<dbReference type="RefSeq" id="XP_001303461.1">
    <property type="nucleotide sequence ID" value="XM_001303460.1"/>
</dbReference>
<dbReference type="VEuPathDB" id="TrichDB:TVAGG3_0008050"/>
<gene>
    <name evidence="1" type="ORF">TVAG_251020</name>
</gene>
<protein>
    <submittedName>
        <fullName evidence="1">Uncharacterized protein</fullName>
    </submittedName>
</protein>
<proteinExistence type="predicted"/>
<reference evidence="1" key="2">
    <citation type="journal article" date="2007" name="Science">
        <title>Draft genome sequence of the sexually transmitted pathogen Trichomonas vaginalis.</title>
        <authorList>
            <person name="Carlton J.M."/>
            <person name="Hirt R.P."/>
            <person name="Silva J.C."/>
            <person name="Delcher A.L."/>
            <person name="Schatz M."/>
            <person name="Zhao Q."/>
            <person name="Wortman J.R."/>
            <person name="Bidwell S.L."/>
            <person name="Alsmark U.C.M."/>
            <person name="Besteiro S."/>
            <person name="Sicheritz-Ponten T."/>
            <person name="Noel C.J."/>
            <person name="Dacks J.B."/>
            <person name="Foster P.G."/>
            <person name="Simillion C."/>
            <person name="Van de Peer Y."/>
            <person name="Miranda-Saavedra D."/>
            <person name="Barton G.J."/>
            <person name="Westrop G.D."/>
            <person name="Mueller S."/>
            <person name="Dessi D."/>
            <person name="Fiori P.L."/>
            <person name="Ren Q."/>
            <person name="Paulsen I."/>
            <person name="Zhang H."/>
            <person name="Bastida-Corcuera F.D."/>
            <person name="Simoes-Barbosa A."/>
            <person name="Brown M.T."/>
            <person name="Hayes R.D."/>
            <person name="Mukherjee M."/>
            <person name="Okumura C.Y."/>
            <person name="Schneider R."/>
            <person name="Smith A.J."/>
            <person name="Vanacova S."/>
            <person name="Villalvazo M."/>
            <person name="Haas B.J."/>
            <person name="Pertea M."/>
            <person name="Feldblyum T.V."/>
            <person name="Utterback T.R."/>
            <person name="Shu C.L."/>
            <person name="Osoegawa K."/>
            <person name="de Jong P.J."/>
            <person name="Hrdy I."/>
            <person name="Horvathova L."/>
            <person name="Zubacova Z."/>
            <person name="Dolezal P."/>
            <person name="Malik S.B."/>
            <person name="Logsdon J.M. Jr."/>
            <person name="Henze K."/>
            <person name="Gupta A."/>
            <person name="Wang C.C."/>
            <person name="Dunne R.L."/>
            <person name="Upcroft J.A."/>
            <person name="Upcroft P."/>
            <person name="White O."/>
            <person name="Salzberg S.L."/>
            <person name="Tang P."/>
            <person name="Chiu C.-H."/>
            <person name="Lee Y.-S."/>
            <person name="Embley T.M."/>
            <person name="Coombs G.H."/>
            <person name="Mottram J.C."/>
            <person name="Tachezy J."/>
            <person name="Fraser-Liggett C.M."/>
            <person name="Johnson P.J."/>
        </authorList>
    </citation>
    <scope>NUCLEOTIDE SEQUENCE [LARGE SCALE GENOMIC DNA]</scope>
    <source>
        <strain evidence="1">G3</strain>
    </source>
</reference>
<dbReference type="InParanoid" id="A2FX27"/>
<evidence type="ECO:0000313" key="2">
    <source>
        <dbReference type="Proteomes" id="UP000001542"/>
    </source>
</evidence>
<sequence>MNDGLKIKFTQIHRQKAIADILDFRYVDEVARKSRDTNNENHICIKALSSPSGNPAEYILTLIQDSQMYFKRQRRMRKLEKQMEPTVAAQHISGKFVDDQGNTHPPEIDLFVGQDLKSSIGLDKVWFPLSFTQKQVMDKCKEVLGLNNRKEEFIPLIYFEKRPQYLTSDTMTLQELNITRPAYVFLSPRQININVTFNFETKEFSVDATWKVKEIIS</sequence>
<organism evidence="1 2">
    <name type="scientific">Trichomonas vaginalis (strain ATCC PRA-98 / G3)</name>
    <dbReference type="NCBI Taxonomy" id="412133"/>
    <lineage>
        <taxon>Eukaryota</taxon>
        <taxon>Metamonada</taxon>
        <taxon>Parabasalia</taxon>
        <taxon>Trichomonadida</taxon>
        <taxon>Trichomonadidae</taxon>
        <taxon>Trichomonas</taxon>
    </lineage>
</organism>
<dbReference type="Proteomes" id="UP000001542">
    <property type="component" value="Unassembled WGS sequence"/>
</dbReference>
<dbReference type="KEGG" id="tva:4748217"/>
<evidence type="ECO:0000313" key="1">
    <source>
        <dbReference type="EMBL" id="EAX90531.1"/>
    </source>
</evidence>
<accession>A2FX27</accession>
<dbReference type="AlphaFoldDB" id="A2FX27"/>
<dbReference type="EMBL" id="DS114100">
    <property type="protein sequence ID" value="EAX90531.1"/>
    <property type="molecule type" value="Genomic_DNA"/>
</dbReference>
<reference evidence="1" key="1">
    <citation type="submission" date="2006-10" db="EMBL/GenBank/DDBJ databases">
        <authorList>
            <person name="Amadeo P."/>
            <person name="Zhao Q."/>
            <person name="Wortman J."/>
            <person name="Fraser-Liggett C."/>
            <person name="Carlton J."/>
        </authorList>
    </citation>
    <scope>NUCLEOTIDE SEQUENCE</scope>
    <source>
        <strain evidence="1">G3</strain>
    </source>
</reference>
<name>A2FX27_TRIV3</name>
<dbReference type="VEuPathDB" id="TrichDB:TVAG_251020"/>
<keyword evidence="2" id="KW-1185">Reference proteome</keyword>